<name>A0ABF7PU87_FRATH</name>
<gene>
    <name evidence="1" type="ordered locus">FTL_1846</name>
</gene>
<reference evidence="1 2" key="1">
    <citation type="submission" date="2006-02" db="EMBL/GenBank/DDBJ databases">
        <authorList>
            <consortium name="Microbial Genomics Group"/>
            <consortium name="Lawrence Livermore National Laboratory"/>
            <consortium name="and the Genome Analysis Group"/>
            <consortium name="Oak Ridge National Laboratory"/>
            <person name="Larimer F.W."/>
        </authorList>
    </citation>
    <scope>NUCLEOTIDE SEQUENCE [LARGE SCALE GENOMIC DNA]</scope>
    <source>
        <strain evidence="1 2">LVS</strain>
    </source>
</reference>
<protein>
    <submittedName>
        <fullName evidence="1">Conserved hypothetical membrane protein</fullName>
    </submittedName>
</protein>
<proteinExistence type="predicted"/>
<reference evidence="2" key="2">
    <citation type="submission" date="2006-03" db="EMBL/GenBank/DDBJ databases">
        <title>Complete genome sequence of Francisella tularensis LVS (Live Vaccine Strain).</title>
        <authorList>
            <person name="Chain P."/>
            <person name="Larimer F."/>
            <person name="Land M."/>
            <person name="Stilwagen S."/>
            <person name="Larsson P."/>
            <person name="Bearden S."/>
            <person name="Chu M."/>
            <person name="Oyston P."/>
            <person name="Forsman M."/>
            <person name="Andersson S."/>
            <person name="Lindler L."/>
            <person name="Titball R."/>
            <person name="Garcia E."/>
        </authorList>
    </citation>
    <scope>NUCLEOTIDE SEQUENCE [LARGE SCALE GENOMIC DNA]</scope>
    <source>
        <strain evidence="2">LVS</strain>
    </source>
</reference>
<dbReference type="KEGG" id="ftl:FTL_1846"/>
<evidence type="ECO:0000313" key="1">
    <source>
        <dbReference type="EMBL" id="CAJ80285.1"/>
    </source>
</evidence>
<dbReference type="AlphaFoldDB" id="A0ABF7PU87"/>
<accession>A0ABF7PU87</accession>
<evidence type="ECO:0000313" key="2">
    <source>
        <dbReference type="Proteomes" id="UP000001944"/>
    </source>
</evidence>
<organism evidence="1 2">
    <name type="scientific">Francisella tularensis subsp. holarctica (strain LVS)</name>
    <dbReference type="NCBI Taxonomy" id="376619"/>
    <lineage>
        <taxon>Bacteria</taxon>
        <taxon>Pseudomonadati</taxon>
        <taxon>Pseudomonadota</taxon>
        <taxon>Gammaproteobacteria</taxon>
        <taxon>Thiotrichales</taxon>
        <taxon>Francisellaceae</taxon>
        <taxon>Francisella</taxon>
    </lineage>
</organism>
<dbReference type="Proteomes" id="UP000001944">
    <property type="component" value="Chromosome"/>
</dbReference>
<sequence>MVAVRKILDLLEISKKDSPTSEHKNAKLETEVTSLEIALPDYQKARFDYTQNHFNNLCLTRQQAQKLLNAFFDDNSEEIIKINNVCLSNYSKEEICNKIHIASGIEVVAGTVLDNLCENDFSQEKLKYLSELLDAFGVSFLEKYFEKKIDSQTIKYNLEFDTMVVLKMNLIRAILK</sequence>
<dbReference type="EMBL" id="AM233362">
    <property type="protein sequence ID" value="CAJ80285.1"/>
    <property type="molecule type" value="Genomic_DNA"/>
</dbReference>